<evidence type="ECO:0000256" key="11">
    <source>
        <dbReference type="SAM" id="MobiDB-lite"/>
    </source>
</evidence>
<evidence type="ECO:0000313" key="16">
    <source>
        <dbReference type="Proteomes" id="UP000694557"/>
    </source>
</evidence>
<dbReference type="FunFam" id="1.25.40.90:FF:000011">
    <property type="entry name" value="ADP-ribosylation factor-binding protein GGA3 isoform X1"/>
    <property type="match status" value="1"/>
</dbReference>
<evidence type="ECO:0000256" key="2">
    <source>
        <dbReference type="ARBA" id="ARBA00004220"/>
    </source>
</evidence>
<evidence type="ECO:0000256" key="5">
    <source>
        <dbReference type="ARBA" id="ARBA00022753"/>
    </source>
</evidence>
<accession>A0A8C7GJQ0</accession>
<evidence type="ECO:0000256" key="8">
    <source>
        <dbReference type="ARBA" id="ARBA00023034"/>
    </source>
</evidence>
<dbReference type="Gene3D" id="1.20.5.170">
    <property type="match status" value="1"/>
</dbReference>
<evidence type="ECO:0000256" key="6">
    <source>
        <dbReference type="ARBA" id="ARBA00022843"/>
    </source>
</evidence>
<dbReference type="InterPro" id="IPR008152">
    <property type="entry name" value="Clathrin_a/b/g-adaptin_app_Ig"/>
</dbReference>
<dbReference type="InterPro" id="IPR027422">
    <property type="entry name" value="GGA1-3"/>
</dbReference>
<organism evidence="15 16">
    <name type="scientific">Oncorhynchus kisutch</name>
    <name type="common">Coho salmon</name>
    <name type="synonym">Salmo kisutch</name>
    <dbReference type="NCBI Taxonomy" id="8019"/>
    <lineage>
        <taxon>Eukaryota</taxon>
        <taxon>Metazoa</taxon>
        <taxon>Chordata</taxon>
        <taxon>Craniata</taxon>
        <taxon>Vertebrata</taxon>
        <taxon>Euteleostomi</taxon>
        <taxon>Actinopterygii</taxon>
        <taxon>Neopterygii</taxon>
        <taxon>Teleostei</taxon>
        <taxon>Protacanthopterygii</taxon>
        <taxon>Salmoniformes</taxon>
        <taxon>Salmonidae</taxon>
        <taxon>Salmoninae</taxon>
        <taxon>Oncorhynchus</taxon>
    </lineage>
</organism>
<feature type="domain" description="GAE" evidence="13">
    <location>
        <begin position="504"/>
        <end position="625"/>
    </location>
</feature>
<keyword evidence="6" id="KW-0832">Ubl conjugation</keyword>
<dbReference type="SMART" id="SM00288">
    <property type="entry name" value="VHS"/>
    <property type="match status" value="1"/>
</dbReference>
<dbReference type="PANTHER" id="PTHR45905:SF4">
    <property type="entry name" value="ADP-RIBOSYLATION FACTOR-BINDING PROTEIN GGA1"/>
    <property type="match status" value="1"/>
</dbReference>
<dbReference type="InterPro" id="IPR002014">
    <property type="entry name" value="VHS_dom"/>
</dbReference>
<dbReference type="InterPro" id="IPR041198">
    <property type="entry name" value="GGA_N-GAT"/>
</dbReference>
<keyword evidence="9" id="KW-0472">Membrane</keyword>
<evidence type="ECO:0000256" key="9">
    <source>
        <dbReference type="ARBA" id="ARBA00023136"/>
    </source>
</evidence>
<proteinExistence type="inferred from homology"/>
<keyword evidence="5" id="KW-0967">Endosome</keyword>
<dbReference type="Ensembl" id="ENSOKIT00005045919.1">
    <property type="protein sequence ID" value="ENSOKIP00005043581.1"/>
    <property type="gene ID" value="ENSOKIG00005017208.1"/>
</dbReference>
<evidence type="ECO:0000256" key="3">
    <source>
        <dbReference type="ARBA" id="ARBA00008099"/>
    </source>
</evidence>
<dbReference type="Pfam" id="PF02883">
    <property type="entry name" value="Alpha_adaptinC2"/>
    <property type="match status" value="1"/>
</dbReference>
<dbReference type="GO" id="GO:0035091">
    <property type="term" value="F:phosphatidylinositol binding"/>
    <property type="evidence" value="ECO:0007669"/>
    <property type="project" value="InterPro"/>
</dbReference>
<dbReference type="PROSITE" id="PS50179">
    <property type="entry name" value="VHS"/>
    <property type="match status" value="1"/>
</dbReference>
<evidence type="ECO:0000256" key="7">
    <source>
        <dbReference type="ARBA" id="ARBA00022927"/>
    </source>
</evidence>
<dbReference type="Pfam" id="PF03127">
    <property type="entry name" value="GAT"/>
    <property type="match status" value="1"/>
</dbReference>
<dbReference type="Gene3D" id="1.20.58.160">
    <property type="match status" value="1"/>
</dbReference>
<keyword evidence="10" id="KW-0175">Coiled coil</keyword>
<dbReference type="CDD" id="cd14239">
    <property type="entry name" value="GAT_GGA1_GGA2"/>
    <property type="match status" value="1"/>
</dbReference>
<name>A0A8C7GJQ0_ONCKI</name>
<dbReference type="GO" id="GO:0034394">
    <property type="term" value="P:protein localization to cell surface"/>
    <property type="evidence" value="ECO:0007669"/>
    <property type="project" value="TreeGrafter"/>
</dbReference>
<reference evidence="15" key="1">
    <citation type="submission" date="2025-08" db="UniProtKB">
        <authorList>
            <consortium name="Ensembl"/>
        </authorList>
    </citation>
    <scope>IDENTIFICATION</scope>
</reference>
<feature type="coiled-coil region" evidence="10">
    <location>
        <begin position="184"/>
        <end position="211"/>
    </location>
</feature>
<evidence type="ECO:0000259" key="14">
    <source>
        <dbReference type="PROSITE" id="PS50909"/>
    </source>
</evidence>
<feature type="domain" description="GAT" evidence="14">
    <location>
        <begin position="161"/>
        <end position="288"/>
    </location>
</feature>
<keyword evidence="16" id="KW-1185">Reference proteome</keyword>
<protein>
    <submittedName>
        <fullName evidence="15">Golgi associated, gamma adaptin ear containing, ARF binding protein 1</fullName>
    </submittedName>
</protein>
<dbReference type="PROSITE" id="PS50180">
    <property type="entry name" value="GAE"/>
    <property type="match status" value="1"/>
</dbReference>
<dbReference type="InterPro" id="IPR008942">
    <property type="entry name" value="ENTH_VHS"/>
</dbReference>
<dbReference type="InterPro" id="IPR013041">
    <property type="entry name" value="Clathrin_app_Ig-like_sf"/>
</dbReference>
<keyword evidence="7" id="KW-0653">Protein transport</keyword>
<dbReference type="SUPFAM" id="SSF48464">
    <property type="entry name" value="ENTH/VHS domain"/>
    <property type="match status" value="1"/>
</dbReference>
<dbReference type="GO" id="GO:0031901">
    <property type="term" value="C:early endosome membrane"/>
    <property type="evidence" value="ECO:0007669"/>
    <property type="project" value="UniProtKB-SubCell"/>
</dbReference>
<reference evidence="15" key="2">
    <citation type="submission" date="2025-09" db="UniProtKB">
        <authorList>
            <consortium name="Ensembl"/>
        </authorList>
    </citation>
    <scope>IDENTIFICATION</scope>
</reference>
<dbReference type="Proteomes" id="UP000694557">
    <property type="component" value="Unassembled WGS sequence"/>
</dbReference>
<dbReference type="Gene3D" id="1.25.40.90">
    <property type="match status" value="1"/>
</dbReference>
<dbReference type="GO" id="GO:0006893">
    <property type="term" value="P:Golgi to plasma membrane transport"/>
    <property type="evidence" value="ECO:0007669"/>
    <property type="project" value="TreeGrafter"/>
</dbReference>
<evidence type="ECO:0000259" key="13">
    <source>
        <dbReference type="PROSITE" id="PS50180"/>
    </source>
</evidence>
<evidence type="ECO:0000313" key="15">
    <source>
        <dbReference type="Ensembl" id="ENSOKIP00005043581.1"/>
    </source>
</evidence>
<dbReference type="SMART" id="SM00809">
    <property type="entry name" value="Alpha_adaptinC2"/>
    <property type="match status" value="1"/>
</dbReference>
<comment type="similarity">
    <text evidence="3">Belongs to the GGA protein family.</text>
</comment>
<dbReference type="SUPFAM" id="SSF49348">
    <property type="entry name" value="Clathrin adaptor appendage domain"/>
    <property type="match status" value="1"/>
</dbReference>
<evidence type="ECO:0000259" key="12">
    <source>
        <dbReference type="PROSITE" id="PS50179"/>
    </source>
</evidence>
<dbReference type="FunFam" id="1.20.5.170:FF:000023">
    <property type="entry name" value="ADP-ribosylation factor-binding protein GGA3 isoform X1"/>
    <property type="match status" value="1"/>
</dbReference>
<feature type="compositionally biased region" description="Polar residues" evidence="11">
    <location>
        <begin position="351"/>
        <end position="372"/>
    </location>
</feature>
<dbReference type="PANTHER" id="PTHR45905">
    <property type="entry name" value="GOLGI-LOCALIZED, GAMMA-ADAPTIN EAR CONTAINING, ARF BINDING PROTEIN"/>
    <property type="match status" value="1"/>
</dbReference>
<keyword evidence="8" id="KW-0333">Golgi apparatus</keyword>
<dbReference type="InterPro" id="IPR038425">
    <property type="entry name" value="GAT_sf"/>
</dbReference>
<dbReference type="GeneTree" id="ENSGT00940000156448"/>
<sequence>REPANKATNPLNRDTDWDSIQAFCDQLNNDLEGPQLATRLLAHKIQSPQEWEAMQTLVVLETCMKSCGERFHSEVGKFRFLNELIKVVSPKYLGTRAPEPVKKKVLELIYSWTLGLPDEAKIADAYQMLKKQGIVKQDPVLPADKLLLLPPPRPKNAIFEDEEKSKTLTRLLNSTHPEDLKAANKLIQEMVQEDQKRAEKLSKRANAIQDVNESVSLLTQLLEDYDRTTNPQSNAELIQDLYQRCEKMRPTLFRLASDTEDNDEALAEILQANDSLTQVINLYRLQVKGEVVNGNNSANTSVALLDLSGLDTSPPSYPEFPTPTDSLNAPSQVMGISLLDDELMSLGLSEGTHTSNPASQPEDSTAWDSFQSSDSVDITDIPAAPSVLLSPDRLPYTQPLSTGATSGSSALDELDLLGKKLLQQSLPLEGLQVKWDKPLFKPTLRDLLNKSGTNPSPIPAFSPEHPVALQGDRLLDTSPVHTVIPPIEMTLTDVFVPLESIKPSNLLPVTVFDSHSLRVLFHFARDTPPSLADVLVVIISMLSSAPVPVSNILFQPSVPDTMRVKLQPPSGTELPAFNPILPPAAITQVLLLANPHKEKVQLQYKLTFMLGEEDHDERGIVAQFPPSDTWGNL</sequence>
<evidence type="ECO:0000256" key="10">
    <source>
        <dbReference type="SAM" id="Coils"/>
    </source>
</evidence>
<gene>
    <name evidence="15" type="primary">GGA1</name>
</gene>
<dbReference type="GO" id="GO:0005802">
    <property type="term" value="C:trans-Golgi network"/>
    <property type="evidence" value="ECO:0007669"/>
    <property type="project" value="InterPro"/>
</dbReference>
<dbReference type="AlphaFoldDB" id="A0A8C7GJQ0"/>
<dbReference type="Pfam" id="PF00790">
    <property type="entry name" value="VHS"/>
    <property type="match status" value="1"/>
</dbReference>
<comment type="subcellular location">
    <subcellularLocation>
        <location evidence="2">Early endosome membrane</location>
        <topology evidence="2">Peripheral membrane protein</topology>
    </subcellularLocation>
    <subcellularLocation>
        <location evidence="1">Golgi apparatus</location>
        <location evidence="1">trans-Golgi network membrane</location>
        <topology evidence="1">Peripheral membrane protein</topology>
    </subcellularLocation>
</comment>
<feature type="region of interest" description="Disordered" evidence="11">
    <location>
        <begin position="348"/>
        <end position="372"/>
    </location>
</feature>
<feature type="domain" description="VHS" evidence="12">
    <location>
        <begin position="7"/>
        <end position="137"/>
    </location>
</feature>
<keyword evidence="4" id="KW-0813">Transport</keyword>
<dbReference type="Gene3D" id="2.60.40.1230">
    <property type="match status" value="1"/>
</dbReference>
<dbReference type="InterPro" id="IPR008153">
    <property type="entry name" value="GAE_dom"/>
</dbReference>
<dbReference type="SUPFAM" id="SSF89009">
    <property type="entry name" value="GAT-like domain"/>
    <property type="match status" value="1"/>
</dbReference>
<dbReference type="GO" id="GO:0031267">
    <property type="term" value="F:small GTPase binding"/>
    <property type="evidence" value="ECO:0007669"/>
    <property type="project" value="InterPro"/>
</dbReference>
<dbReference type="FunFam" id="2.60.40.1230:FF:000001">
    <property type="entry name" value="ADP-ribosylation factor-binding protein GGA1 isoform 1"/>
    <property type="match status" value="1"/>
</dbReference>
<dbReference type="InterPro" id="IPR004152">
    <property type="entry name" value="GAT_dom"/>
</dbReference>
<dbReference type="GO" id="GO:0006886">
    <property type="term" value="P:intracellular protein transport"/>
    <property type="evidence" value="ECO:0007669"/>
    <property type="project" value="InterPro"/>
</dbReference>
<evidence type="ECO:0000256" key="1">
    <source>
        <dbReference type="ARBA" id="ARBA00004150"/>
    </source>
</evidence>
<dbReference type="PROSITE" id="PS50909">
    <property type="entry name" value="GAT"/>
    <property type="match status" value="1"/>
</dbReference>
<dbReference type="GO" id="GO:0043130">
    <property type="term" value="F:ubiquitin binding"/>
    <property type="evidence" value="ECO:0007669"/>
    <property type="project" value="InterPro"/>
</dbReference>
<evidence type="ECO:0000256" key="4">
    <source>
        <dbReference type="ARBA" id="ARBA00022448"/>
    </source>
</evidence>
<dbReference type="Pfam" id="PF18308">
    <property type="entry name" value="GGA_N-GAT"/>
    <property type="match status" value="1"/>
</dbReference>